<comment type="subcellular location">
    <subcellularLocation>
        <location evidence="7">Membrane</location>
        <topology evidence="7">Single-pass type II membrane protein</topology>
    </subcellularLocation>
</comment>
<dbReference type="Pfam" id="PF10502">
    <property type="entry name" value="Peptidase_S26"/>
    <property type="match status" value="1"/>
</dbReference>
<dbReference type="InterPro" id="IPR019756">
    <property type="entry name" value="Pept_S26A_signal_pept_1_Ser-AS"/>
</dbReference>
<dbReference type="GO" id="GO:0009003">
    <property type="term" value="F:signal peptidase activity"/>
    <property type="evidence" value="ECO:0007669"/>
    <property type="project" value="UniProtKB-EC"/>
</dbReference>
<dbReference type="GO" id="GO:0006465">
    <property type="term" value="P:signal peptide processing"/>
    <property type="evidence" value="ECO:0007669"/>
    <property type="project" value="InterPro"/>
</dbReference>
<evidence type="ECO:0000256" key="5">
    <source>
        <dbReference type="ARBA" id="ARBA00022801"/>
    </source>
</evidence>
<dbReference type="PANTHER" id="PTHR43390">
    <property type="entry name" value="SIGNAL PEPTIDASE I"/>
    <property type="match status" value="1"/>
</dbReference>
<dbReference type="PRINTS" id="PR00727">
    <property type="entry name" value="LEADERPTASE"/>
</dbReference>
<gene>
    <name evidence="9" type="primary">lepB</name>
    <name evidence="9" type="ORF">E6K72_05290</name>
</gene>
<organism evidence="9 10">
    <name type="scientific">Eiseniibacteriota bacterium</name>
    <dbReference type="NCBI Taxonomy" id="2212470"/>
    <lineage>
        <taxon>Bacteria</taxon>
        <taxon>Candidatus Eiseniibacteriota</taxon>
    </lineage>
</organism>
<feature type="domain" description="Peptidase S26" evidence="8">
    <location>
        <begin position="11"/>
        <end position="186"/>
    </location>
</feature>
<proteinExistence type="inferred from homology"/>
<dbReference type="PANTHER" id="PTHR43390:SF1">
    <property type="entry name" value="CHLOROPLAST PROCESSING PEPTIDASE"/>
    <property type="match status" value="1"/>
</dbReference>
<dbReference type="InterPro" id="IPR000223">
    <property type="entry name" value="Pept_S26A_signal_pept_1"/>
</dbReference>
<feature type="active site" evidence="6">
    <location>
        <position position="41"/>
    </location>
</feature>
<keyword evidence="4 7" id="KW-0645">Protease</keyword>
<reference evidence="9 10" key="1">
    <citation type="journal article" date="2019" name="Nat. Microbiol.">
        <title>Mediterranean grassland soil C-N compound turnover is dependent on rainfall and depth, and is mediated by genomically divergent microorganisms.</title>
        <authorList>
            <person name="Diamond S."/>
            <person name="Andeer P.F."/>
            <person name="Li Z."/>
            <person name="Crits-Christoph A."/>
            <person name="Burstein D."/>
            <person name="Anantharaman K."/>
            <person name="Lane K.R."/>
            <person name="Thomas B.C."/>
            <person name="Pan C."/>
            <person name="Northen T.R."/>
            <person name="Banfield J.F."/>
        </authorList>
    </citation>
    <scope>NUCLEOTIDE SEQUENCE [LARGE SCALE GENOMIC DNA]</scope>
    <source>
        <strain evidence="9">WS_2</strain>
    </source>
</reference>
<accession>A0A538SYE6</accession>
<evidence type="ECO:0000256" key="4">
    <source>
        <dbReference type="ARBA" id="ARBA00022670"/>
    </source>
</evidence>
<evidence type="ECO:0000313" key="9">
    <source>
        <dbReference type="EMBL" id="TMQ56417.1"/>
    </source>
</evidence>
<feature type="active site" evidence="6">
    <location>
        <position position="96"/>
    </location>
</feature>
<keyword evidence="5 7" id="KW-0378">Hydrolase</keyword>
<dbReference type="InterPro" id="IPR019758">
    <property type="entry name" value="Pept_S26A_signal_pept_1_CS"/>
</dbReference>
<comment type="similarity">
    <text evidence="2 7">Belongs to the peptidase S26 family.</text>
</comment>
<protein>
    <recommendedName>
        <fullName evidence="3 7">Signal peptidase I</fullName>
        <ecNumber evidence="3 7">3.4.21.89</ecNumber>
    </recommendedName>
</protein>
<dbReference type="EC" id="3.4.21.89" evidence="3 7"/>
<dbReference type="GO" id="GO:0016020">
    <property type="term" value="C:membrane"/>
    <property type="evidence" value="ECO:0007669"/>
    <property type="project" value="UniProtKB-SubCell"/>
</dbReference>
<comment type="catalytic activity">
    <reaction evidence="1 7">
        <text>Cleavage of hydrophobic, N-terminal signal or leader sequences from secreted and periplasmic proteins.</text>
        <dbReference type="EC" id="3.4.21.89"/>
    </reaction>
</comment>
<dbReference type="CDD" id="cd06530">
    <property type="entry name" value="S26_SPase_I"/>
    <property type="match status" value="1"/>
</dbReference>
<dbReference type="AlphaFoldDB" id="A0A538SYE6"/>
<evidence type="ECO:0000259" key="8">
    <source>
        <dbReference type="Pfam" id="PF10502"/>
    </source>
</evidence>
<evidence type="ECO:0000256" key="6">
    <source>
        <dbReference type="PIRSR" id="PIRSR600223-1"/>
    </source>
</evidence>
<evidence type="ECO:0000256" key="2">
    <source>
        <dbReference type="ARBA" id="ARBA00009370"/>
    </source>
</evidence>
<dbReference type="GO" id="GO:0004252">
    <property type="term" value="F:serine-type endopeptidase activity"/>
    <property type="evidence" value="ECO:0007669"/>
    <property type="project" value="InterPro"/>
</dbReference>
<evidence type="ECO:0000256" key="3">
    <source>
        <dbReference type="ARBA" id="ARBA00013208"/>
    </source>
</evidence>
<dbReference type="Gene3D" id="2.10.109.10">
    <property type="entry name" value="Umud Fragment, subunit A"/>
    <property type="match status" value="1"/>
</dbReference>
<sequence length="210" mass="24011">MAENRARSIVREYVEAGLWAVALTFVLRAFVIQAFRIPSESMVPTLLKGDFLFVNKFEFGPKIPFTHIRLPGIRPPHRGDVIVFQYPRNPHQDFIKRCIATGGQTIEVHNKLVVVDGDTLNEPYAIRSDPNTLPGGYNPRDNFGPFTLPAGELFMMGDNRDNSNDSRFWGPVKMDLVKGRAMFIYFSTDGSSVLDAFWKIRFDRLFRPIR</sequence>
<dbReference type="EMBL" id="VBOS01000175">
    <property type="protein sequence ID" value="TMQ56417.1"/>
    <property type="molecule type" value="Genomic_DNA"/>
</dbReference>
<evidence type="ECO:0000256" key="1">
    <source>
        <dbReference type="ARBA" id="ARBA00000677"/>
    </source>
</evidence>
<dbReference type="InterPro" id="IPR019533">
    <property type="entry name" value="Peptidase_S26"/>
</dbReference>
<dbReference type="NCBIfam" id="TIGR02227">
    <property type="entry name" value="sigpep_I_bact"/>
    <property type="match status" value="1"/>
</dbReference>
<comment type="caution">
    <text evidence="9">The sequence shown here is derived from an EMBL/GenBank/DDBJ whole genome shotgun (WGS) entry which is preliminary data.</text>
</comment>
<name>A0A538SYE6_UNCEI</name>
<dbReference type="PROSITE" id="PS00501">
    <property type="entry name" value="SPASE_I_1"/>
    <property type="match status" value="1"/>
</dbReference>
<dbReference type="SUPFAM" id="SSF51306">
    <property type="entry name" value="LexA/Signal peptidase"/>
    <property type="match status" value="1"/>
</dbReference>
<dbReference type="InterPro" id="IPR036286">
    <property type="entry name" value="LexA/Signal_pep-like_sf"/>
</dbReference>
<evidence type="ECO:0000256" key="7">
    <source>
        <dbReference type="RuleBase" id="RU362042"/>
    </source>
</evidence>
<evidence type="ECO:0000313" key="10">
    <source>
        <dbReference type="Proteomes" id="UP000317716"/>
    </source>
</evidence>
<dbReference type="PROSITE" id="PS00761">
    <property type="entry name" value="SPASE_I_3"/>
    <property type="match status" value="1"/>
</dbReference>
<dbReference type="Proteomes" id="UP000317716">
    <property type="component" value="Unassembled WGS sequence"/>
</dbReference>